<dbReference type="AlphaFoldDB" id="A0A2U2CHX8"/>
<feature type="domain" description="AB hydrolase-1" evidence="1">
    <location>
        <begin position="18"/>
        <end position="243"/>
    </location>
</feature>
<name>A0A2U2CHX8_9RHOB</name>
<dbReference type="InterPro" id="IPR029058">
    <property type="entry name" value="AB_hydrolase_fold"/>
</dbReference>
<dbReference type="PANTHER" id="PTHR43798">
    <property type="entry name" value="MONOACYLGLYCEROL LIPASE"/>
    <property type="match status" value="1"/>
</dbReference>
<dbReference type="InterPro" id="IPR000073">
    <property type="entry name" value="AB_hydrolase_1"/>
</dbReference>
<dbReference type="PANTHER" id="PTHR43798:SF33">
    <property type="entry name" value="HYDROLASE, PUTATIVE (AFU_ORTHOLOGUE AFUA_2G14860)-RELATED"/>
    <property type="match status" value="1"/>
</dbReference>
<gene>
    <name evidence="2" type="ORF">C4N9_00275</name>
</gene>
<dbReference type="GO" id="GO:0016020">
    <property type="term" value="C:membrane"/>
    <property type="evidence" value="ECO:0007669"/>
    <property type="project" value="TreeGrafter"/>
</dbReference>
<dbReference type="InterPro" id="IPR050266">
    <property type="entry name" value="AB_hydrolase_sf"/>
</dbReference>
<accession>A0A2U2CHX8</accession>
<dbReference type="Gene3D" id="3.40.50.1820">
    <property type="entry name" value="alpha/beta hydrolase"/>
    <property type="match status" value="1"/>
</dbReference>
<evidence type="ECO:0000313" key="3">
    <source>
        <dbReference type="Proteomes" id="UP000244940"/>
    </source>
</evidence>
<keyword evidence="3" id="KW-1185">Reference proteome</keyword>
<dbReference type="Pfam" id="PF00561">
    <property type="entry name" value="Abhydrolase_1"/>
    <property type="match status" value="1"/>
</dbReference>
<comment type="caution">
    <text evidence="2">The sequence shown here is derived from an EMBL/GenBank/DDBJ whole genome shotgun (WGS) entry which is preliminary data.</text>
</comment>
<dbReference type="EMBL" id="QEYD01000001">
    <property type="protein sequence ID" value="PWE31497.1"/>
    <property type="molecule type" value="Genomic_DNA"/>
</dbReference>
<protein>
    <recommendedName>
        <fullName evidence="1">AB hydrolase-1 domain-containing protein</fullName>
    </recommendedName>
</protein>
<proteinExistence type="predicted"/>
<dbReference type="SUPFAM" id="SSF53474">
    <property type="entry name" value="alpha/beta-Hydrolases"/>
    <property type="match status" value="1"/>
</dbReference>
<evidence type="ECO:0000259" key="1">
    <source>
        <dbReference type="Pfam" id="PF00561"/>
    </source>
</evidence>
<dbReference type="GeneID" id="94363316"/>
<sequence length="271" mass="29910">MTQPRDLAYDADPESDRPPLLMVHGFLSSRQQWLPNAALSRDFRLVRVDLPGHGASPPPRNAGEASPEYLVGQLDRLRQALDIERWHLCGHSFGAGLTLRYALDFPHHCGGHVFTNANAALRGALTEAERAAYAAQLADLRAGGAPALARMRYHPRHARGLDPALQARLVADADKVDPEGFALLLEHVLPRLSVRERLEGLRVPVLLVNGLRERRFQPLRHWLAGAQPRIRILDLDGGHSINLDCAGAFNEAVRDFLLPLTTDALKDPPHA</sequence>
<dbReference type="OrthoDB" id="9808398at2"/>
<dbReference type="Proteomes" id="UP000244940">
    <property type="component" value="Unassembled WGS sequence"/>
</dbReference>
<evidence type="ECO:0000313" key="2">
    <source>
        <dbReference type="EMBL" id="PWE31497.1"/>
    </source>
</evidence>
<dbReference type="RefSeq" id="WP_109531298.1">
    <property type="nucleotide sequence ID" value="NZ_QEYD01000001.1"/>
</dbReference>
<organism evidence="2 3">
    <name type="scientific">Pararhodobacter marinus</name>
    <dbReference type="NCBI Taxonomy" id="2184063"/>
    <lineage>
        <taxon>Bacteria</taxon>
        <taxon>Pseudomonadati</taxon>
        <taxon>Pseudomonadota</taxon>
        <taxon>Alphaproteobacteria</taxon>
        <taxon>Rhodobacterales</taxon>
        <taxon>Paracoccaceae</taxon>
        <taxon>Pararhodobacter</taxon>
    </lineage>
</organism>
<reference evidence="2 3" key="1">
    <citation type="submission" date="2018-05" db="EMBL/GenBank/DDBJ databases">
        <title>Pararhodobacter marina sp. nov., isolated from deep-sea water of the Indian Ocean.</title>
        <authorList>
            <person name="Lai Q.Sr."/>
            <person name="Liu X."/>
            <person name="Shao Z."/>
        </authorList>
    </citation>
    <scope>NUCLEOTIDE SEQUENCE [LARGE SCALE GENOMIC DNA]</scope>
    <source>
        <strain evidence="2 3">CIC4N-9</strain>
    </source>
</reference>